<evidence type="ECO:0000256" key="7">
    <source>
        <dbReference type="ARBA" id="ARBA00023012"/>
    </source>
</evidence>
<comment type="subcellular location">
    <subcellularLocation>
        <location evidence="2">Cell membrane</location>
    </subcellularLocation>
</comment>
<evidence type="ECO:0000256" key="9">
    <source>
        <dbReference type="SAM" id="MobiDB-lite"/>
    </source>
</evidence>
<protein>
    <recommendedName>
        <fullName evidence="8">Sensor-like histidine kinase SenX3</fullName>
        <ecNumber evidence="3">2.7.13.3</ecNumber>
    </recommendedName>
</protein>
<evidence type="ECO:0000256" key="2">
    <source>
        <dbReference type="ARBA" id="ARBA00004236"/>
    </source>
</evidence>
<dbReference type="EC" id="2.7.13.3" evidence="3"/>
<dbReference type="GO" id="GO:0016301">
    <property type="term" value="F:kinase activity"/>
    <property type="evidence" value="ECO:0007669"/>
    <property type="project" value="UniProtKB-KW"/>
</dbReference>
<evidence type="ECO:0000256" key="3">
    <source>
        <dbReference type="ARBA" id="ARBA00012438"/>
    </source>
</evidence>
<dbReference type="InterPro" id="IPR050351">
    <property type="entry name" value="BphY/WalK/GraS-like"/>
</dbReference>
<dbReference type="Gene3D" id="3.30.565.10">
    <property type="entry name" value="Histidine kinase-like ATPase, C-terminal domain"/>
    <property type="match status" value="1"/>
</dbReference>
<name>A0ABS5TBT6_9ACTN</name>
<dbReference type="Pfam" id="PF02518">
    <property type="entry name" value="HATPase_c"/>
    <property type="match status" value="1"/>
</dbReference>
<dbReference type="RefSeq" id="WP_214153776.1">
    <property type="nucleotide sequence ID" value="NZ_JAHBAY010000001.1"/>
</dbReference>
<evidence type="ECO:0000256" key="4">
    <source>
        <dbReference type="ARBA" id="ARBA00022553"/>
    </source>
</evidence>
<keyword evidence="13" id="KW-1185">Reference proteome</keyword>
<accession>A0ABS5TBT6</accession>
<dbReference type="SMART" id="SM00388">
    <property type="entry name" value="HisKA"/>
    <property type="match status" value="1"/>
</dbReference>
<feature type="transmembrane region" description="Helical" evidence="10">
    <location>
        <begin position="6"/>
        <end position="28"/>
    </location>
</feature>
<evidence type="ECO:0000256" key="1">
    <source>
        <dbReference type="ARBA" id="ARBA00000085"/>
    </source>
</evidence>
<dbReference type="SUPFAM" id="SSF47384">
    <property type="entry name" value="Homodimeric domain of signal transducing histidine kinase"/>
    <property type="match status" value="1"/>
</dbReference>
<dbReference type="InterPro" id="IPR003661">
    <property type="entry name" value="HisK_dim/P_dom"/>
</dbReference>
<evidence type="ECO:0000256" key="8">
    <source>
        <dbReference type="ARBA" id="ARBA00039401"/>
    </source>
</evidence>
<keyword evidence="10" id="KW-0812">Transmembrane</keyword>
<keyword evidence="10" id="KW-0472">Membrane</keyword>
<dbReference type="EMBL" id="JAHBAY010000001">
    <property type="protein sequence ID" value="MBT0767666.1"/>
    <property type="molecule type" value="Genomic_DNA"/>
</dbReference>
<evidence type="ECO:0000256" key="5">
    <source>
        <dbReference type="ARBA" id="ARBA00022679"/>
    </source>
</evidence>
<keyword evidence="6 12" id="KW-0418">Kinase</keyword>
<evidence type="ECO:0000256" key="10">
    <source>
        <dbReference type="SAM" id="Phobius"/>
    </source>
</evidence>
<dbReference type="PANTHER" id="PTHR45453:SF1">
    <property type="entry name" value="PHOSPHATE REGULON SENSOR PROTEIN PHOR"/>
    <property type="match status" value="1"/>
</dbReference>
<dbReference type="InterPro" id="IPR005467">
    <property type="entry name" value="His_kinase_dom"/>
</dbReference>
<reference evidence="12 13" key="1">
    <citation type="submission" date="2021-05" db="EMBL/GenBank/DDBJ databases">
        <title>Kineosporia and Streptomyces sp. nov. two new marine actinobacteria isolated from Coral.</title>
        <authorList>
            <person name="Buangrab K."/>
            <person name="Sutthacheep M."/>
            <person name="Yeemin T."/>
            <person name="Harunari E."/>
            <person name="Igarashi Y."/>
            <person name="Kanchanasin P."/>
            <person name="Tanasupawat S."/>
            <person name="Phongsopitanun W."/>
        </authorList>
    </citation>
    <scope>NUCLEOTIDE SEQUENCE [LARGE SCALE GENOMIC DNA]</scope>
    <source>
        <strain evidence="12 13">J2-2</strain>
    </source>
</reference>
<feature type="domain" description="Histidine kinase" evidence="11">
    <location>
        <begin position="160"/>
        <end position="376"/>
    </location>
</feature>
<keyword evidence="7" id="KW-0902">Two-component regulatory system</keyword>
<gene>
    <name evidence="12" type="ORF">KIH74_01935</name>
</gene>
<feature type="compositionally biased region" description="Low complexity" evidence="9">
    <location>
        <begin position="407"/>
        <end position="425"/>
    </location>
</feature>
<evidence type="ECO:0000259" key="11">
    <source>
        <dbReference type="PROSITE" id="PS50109"/>
    </source>
</evidence>
<evidence type="ECO:0000313" key="13">
    <source>
        <dbReference type="Proteomes" id="UP001197247"/>
    </source>
</evidence>
<keyword evidence="4" id="KW-0597">Phosphoprotein</keyword>
<sequence length="455" mass="47856">MVSTPLAFAIAIGIGLVVGLVLGVLSVANRGARQPQPAPPVPTGPLPEGAADVLNVLASASVVLGADGRLIKSSPAAHAFGLVRGRELVHTELREMAVEAGTLGLVRERELELPRGPLGRGRLVCYARVAPLRPDLVLVLVEDRTEARRVEEVRRDFVANVSHELKTPIGALSLLAEAVADAADDADAVRHFSGQMQRESIRLTKLVQEIIDLSRLQVADALHPPEPVGIDDVVSDAVDRCQMAYKAKNIEVVVGGDHGAVVYGDHNLLVTAVRNLVDNAISYSPENTRVGVGVRRVGGIVEVVVSDQGIGIASSDQDRIFERFYRVDPARSRVTGGTGLGLSIVKHVAANHGGEVMLWSRSGQGSTFTLRLPESVQPAGHEHRADAEVSTAETWEPELTAPRNGRPPSSTETAPPDPAAPEATTRSTGPAAPTGGPAEEGLPQDAGSELKGATP</sequence>
<dbReference type="PROSITE" id="PS50109">
    <property type="entry name" value="HIS_KIN"/>
    <property type="match status" value="1"/>
</dbReference>
<dbReference type="InterPro" id="IPR004358">
    <property type="entry name" value="Sig_transdc_His_kin-like_C"/>
</dbReference>
<dbReference type="InterPro" id="IPR036890">
    <property type="entry name" value="HATPase_C_sf"/>
</dbReference>
<evidence type="ECO:0000256" key="6">
    <source>
        <dbReference type="ARBA" id="ARBA00022777"/>
    </source>
</evidence>
<keyword evidence="5" id="KW-0808">Transferase</keyword>
<dbReference type="PANTHER" id="PTHR45453">
    <property type="entry name" value="PHOSPHATE REGULON SENSOR PROTEIN PHOR"/>
    <property type="match status" value="1"/>
</dbReference>
<dbReference type="SUPFAM" id="SSF55874">
    <property type="entry name" value="ATPase domain of HSP90 chaperone/DNA topoisomerase II/histidine kinase"/>
    <property type="match status" value="1"/>
</dbReference>
<dbReference type="InterPro" id="IPR036097">
    <property type="entry name" value="HisK_dim/P_sf"/>
</dbReference>
<feature type="region of interest" description="Disordered" evidence="9">
    <location>
        <begin position="376"/>
        <end position="455"/>
    </location>
</feature>
<comment type="caution">
    <text evidence="12">The sequence shown here is derived from an EMBL/GenBank/DDBJ whole genome shotgun (WGS) entry which is preliminary data.</text>
</comment>
<evidence type="ECO:0000313" key="12">
    <source>
        <dbReference type="EMBL" id="MBT0767666.1"/>
    </source>
</evidence>
<proteinExistence type="predicted"/>
<dbReference type="Proteomes" id="UP001197247">
    <property type="component" value="Unassembled WGS sequence"/>
</dbReference>
<dbReference type="CDD" id="cd00075">
    <property type="entry name" value="HATPase"/>
    <property type="match status" value="1"/>
</dbReference>
<comment type="catalytic activity">
    <reaction evidence="1">
        <text>ATP + protein L-histidine = ADP + protein N-phospho-L-histidine.</text>
        <dbReference type="EC" id="2.7.13.3"/>
    </reaction>
</comment>
<dbReference type="CDD" id="cd00082">
    <property type="entry name" value="HisKA"/>
    <property type="match status" value="1"/>
</dbReference>
<organism evidence="12 13">
    <name type="scientific">Kineosporia corallincola</name>
    <dbReference type="NCBI Taxonomy" id="2835133"/>
    <lineage>
        <taxon>Bacteria</taxon>
        <taxon>Bacillati</taxon>
        <taxon>Actinomycetota</taxon>
        <taxon>Actinomycetes</taxon>
        <taxon>Kineosporiales</taxon>
        <taxon>Kineosporiaceae</taxon>
        <taxon>Kineosporia</taxon>
    </lineage>
</organism>
<dbReference type="PRINTS" id="PR00344">
    <property type="entry name" value="BCTRLSENSOR"/>
</dbReference>
<keyword evidence="10" id="KW-1133">Transmembrane helix</keyword>
<dbReference type="InterPro" id="IPR003594">
    <property type="entry name" value="HATPase_dom"/>
</dbReference>
<dbReference type="Pfam" id="PF00512">
    <property type="entry name" value="HisKA"/>
    <property type="match status" value="1"/>
</dbReference>
<dbReference type="SMART" id="SM00387">
    <property type="entry name" value="HATPase_c"/>
    <property type="match status" value="1"/>
</dbReference>
<dbReference type="Gene3D" id="1.10.287.130">
    <property type="match status" value="1"/>
</dbReference>